<feature type="transmembrane region" description="Helical" evidence="1">
    <location>
        <begin position="31"/>
        <end position="49"/>
    </location>
</feature>
<keyword evidence="3" id="KW-1185">Reference proteome</keyword>
<feature type="transmembrane region" description="Helical" evidence="1">
    <location>
        <begin position="7"/>
        <end position="25"/>
    </location>
</feature>
<evidence type="ECO:0000256" key="1">
    <source>
        <dbReference type="SAM" id="Phobius"/>
    </source>
</evidence>
<reference evidence="2 3" key="1">
    <citation type="submission" date="2024-09" db="EMBL/GenBank/DDBJ databases">
        <authorList>
            <person name="Sun Q."/>
            <person name="Mori K."/>
        </authorList>
    </citation>
    <scope>NUCLEOTIDE SEQUENCE [LARGE SCALE GENOMIC DNA]</scope>
    <source>
        <strain evidence="2 3">CGMCC 1.9126</strain>
    </source>
</reference>
<evidence type="ECO:0000313" key="2">
    <source>
        <dbReference type="EMBL" id="MFC0475191.1"/>
    </source>
</evidence>
<dbReference type="EMBL" id="JBHLUU010000022">
    <property type="protein sequence ID" value="MFC0475191.1"/>
    <property type="molecule type" value="Genomic_DNA"/>
</dbReference>
<proteinExistence type="predicted"/>
<keyword evidence="1" id="KW-0472">Membrane</keyword>
<dbReference type="RefSeq" id="WP_340902894.1">
    <property type="nucleotide sequence ID" value="NZ_JBHLUU010000022.1"/>
</dbReference>
<name>A0ABV6KPF3_9BACI</name>
<accession>A0ABV6KPF3</accession>
<organism evidence="2 3">
    <name type="scientific">Robertmurraya beringensis</name>
    <dbReference type="NCBI Taxonomy" id="641660"/>
    <lineage>
        <taxon>Bacteria</taxon>
        <taxon>Bacillati</taxon>
        <taxon>Bacillota</taxon>
        <taxon>Bacilli</taxon>
        <taxon>Bacillales</taxon>
        <taxon>Bacillaceae</taxon>
        <taxon>Robertmurraya</taxon>
    </lineage>
</organism>
<protein>
    <submittedName>
        <fullName evidence="2">Uncharacterized protein</fullName>
    </submittedName>
</protein>
<gene>
    <name evidence="2" type="ORF">ACFFHF_07950</name>
</gene>
<keyword evidence="1" id="KW-0812">Transmembrane</keyword>
<sequence length="58" mass="6687">MARTIGLWLIVLFIIISFILNLFGLLKIFPLIITAPLLFLSLLSLVLFLNERKRFKGL</sequence>
<dbReference type="Proteomes" id="UP001589738">
    <property type="component" value="Unassembled WGS sequence"/>
</dbReference>
<keyword evidence="1" id="KW-1133">Transmembrane helix</keyword>
<evidence type="ECO:0000313" key="3">
    <source>
        <dbReference type="Proteomes" id="UP001589738"/>
    </source>
</evidence>
<comment type="caution">
    <text evidence="2">The sequence shown here is derived from an EMBL/GenBank/DDBJ whole genome shotgun (WGS) entry which is preliminary data.</text>
</comment>